<sequence>MKVAVVGSGLAGLTAAMSLAKKGIEVTVFGPKPKESNSYLAQAGIAFPISDGDSIISHVTDTIRGGKYLNDVTVVWNVISKSTEAYHFLTSLGIEFTSRELEGGHSFPRIFTIKNETGKYIIPVLEKHAKEMGVNFIRKFAEEVAIHNKKIVGVFVEGELLYFDAVIIASGGFSGLYKFTAGNPWNLGIPIGDLALKGVPLRDIEFIQFHPTGFIGKRTYLISEAVRGAGAKLVTGEGERFVNELETRDVVAREIYRKMLEGKGVFLDATGIEDFKRRFPYIYSFLRREGINPKRDLIPVTPVAHYTIGGISVDIFYRTPIKGLYAIGEAACNGFHGANRLASNSLLECIVSGIEVSRTVIREKPRGERKEAKYHGYEPGNVDEVRDIMWNHAGIIRREESLRLGLKKLEKVEADPRVKILAEAVLKCALAREESRGAHYREDYPYSREEFRRPSIFRVENCML</sequence>
<feature type="domain" description="Fumarate reductase/succinate dehydrogenase flavoprotein-like C-terminal" evidence="12">
    <location>
        <begin position="421"/>
        <end position="448"/>
    </location>
</feature>
<comment type="subcellular location">
    <subcellularLocation>
        <location evidence="10">Cytoplasm</location>
    </subcellularLocation>
</comment>
<dbReference type="GO" id="GO:0005737">
    <property type="term" value="C:cytoplasm"/>
    <property type="evidence" value="ECO:0007669"/>
    <property type="project" value="UniProtKB-SubCell"/>
</dbReference>
<dbReference type="SUPFAM" id="SSF46977">
    <property type="entry name" value="Succinate dehydrogenase/fumarate reductase flavoprotein C-terminal domain"/>
    <property type="match status" value="1"/>
</dbReference>
<dbReference type="KEGG" id="pfu:PF1976"/>
<evidence type="ECO:0000256" key="2">
    <source>
        <dbReference type="ARBA" id="ARBA00004950"/>
    </source>
</evidence>
<proteinExistence type="inferred from homology"/>
<evidence type="ECO:0000259" key="11">
    <source>
        <dbReference type="Pfam" id="PF00890"/>
    </source>
</evidence>
<dbReference type="PANTHER" id="PTHR42716:SF2">
    <property type="entry name" value="L-ASPARTATE OXIDASE, CHLOROPLASTIC"/>
    <property type="match status" value="1"/>
</dbReference>
<dbReference type="GeneID" id="13301204"/>
<evidence type="ECO:0000256" key="9">
    <source>
        <dbReference type="NCBIfam" id="TIGR00551"/>
    </source>
</evidence>
<comment type="catalytic activity">
    <reaction evidence="10">
        <text>L-aspartate + O2 = iminosuccinate + H2O2</text>
        <dbReference type="Rhea" id="RHEA:25876"/>
        <dbReference type="ChEBI" id="CHEBI:15379"/>
        <dbReference type="ChEBI" id="CHEBI:16240"/>
        <dbReference type="ChEBI" id="CHEBI:29991"/>
        <dbReference type="ChEBI" id="CHEBI:77875"/>
        <dbReference type="EC" id="1.4.3.16"/>
    </reaction>
</comment>
<dbReference type="InterPro" id="IPR037099">
    <property type="entry name" value="Fum_R/Succ_DH_flav-like_C_sf"/>
</dbReference>
<comment type="similarity">
    <text evidence="3 10">Belongs to the FAD-dependent oxidoreductase 2 family. NadB subfamily.</text>
</comment>
<dbReference type="InterPro" id="IPR003953">
    <property type="entry name" value="FAD-dep_OxRdtase_2_FAD-bd"/>
</dbReference>
<dbReference type="RefSeq" id="WP_011013118.1">
    <property type="nucleotide sequence ID" value="NC_003413.1"/>
</dbReference>
<evidence type="ECO:0000256" key="8">
    <source>
        <dbReference type="ARBA" id="ARBA00023002"/>
    </source>
</evidence>
<organism evidence="13 14">
    <name type="scientific">Pyrococcus furiosus (strain ATCC 43587 / DSM 3638 / JCM 8422 / Vc1)</name>
    <dbReference type="NCBI Taxonomy" id="186497"/>
    <lineage>
        <taxon>Archaea</taxon>
        <taxon>Methanobacteriati</taxon>
        <taxon>Methanobacteriota</taxon>
        <taxon>Thermococci</taxon>
        <taxon>Thermococcales</taxon>
        <taxon>Thermococcaceae</taxon>
        <taxon>Pyrococcus</taxon>
    </lineage>
</organism>
<dbReference type="EC" id="1.4.3.16" evidence="4 9"/>
<dbReference type="PANTHER" id="PTHR42716">
    <property type="entry name" value="L-ASPARTATE OXIDASE"/>
    <property type="match status" value="1"/>
</dbReference>
<dbReference type="GeneID" id="41713798"/>
<evidence type="ECO:0000313" key="13">
    <source>
        <dbReference type="EMBL" id="QEK79571.1"/>
    </source>
</evidence>
<dbReference type="Proteomes" id="UP000324354">
    <property type="component" value="Chromosome"/>
</dbReference>
<dbReference type="InterPro" id="IPR036188">
    <property type="entry name" value="FAD/NAD-bd_sf"/>
</dbReference>
<dbReference type="InterPro" id="IPR005288">
    <property type="entry name" value="NadB"/>
</dbReference>
<dbReference type="Pfam" id="PF00890">
    <property type="entry name" value="FAD_binding_2"/>
    <property type="match status" value="1"/>
</dbReference>
<dbReference type="NCBIfam" id="TIGR00551">
    <property type="entry name" value="nadB"/>
    <property type="match status" value="1"/>
</dbReference>
<comment type="cofactor">
    <cofactor evidence="1 10">
        <name>FAD</name>
        <dbReference type="ChEBI" id="CHEBI:57692"/>
    </cofactor>
</comment>
<dbReference type="Gene3D" id="1.20.58.100">
    <property type="entry name" value="Fumarate reductase/succinate dehydrogenase flavoprotein-like, C-terminal domain"/>
    <property type="match status" value="1"/>
</dbReference>
<dbReference type="UniPathway" id="UPA00253">
    <property type="reaction ID" value="UER00326"/>
</dbReference>
<comment type="pathway">
    <text evidence="2 10">Cofactor biosynthesis; NAD(+) biosynthesis; iminoaspartate from L-aspartate (oxidase route): step 1/1.</text>
</comment>
<name>A0A5C0XS29_PYRFU</name>
<evidence type="ECO:0000256" key="7">
    <source>
        <dbReference type="ARBA" id="ARBA00022827"/>
    </source>
</evidence>
<dbReference type="PRINTS" id="PR00411">
    <property type="entry name" value="PNDRDTASEI"/>
</dbReference>
<evidence type="ECO:0000259" key="12">
    <source>
        <dbReference type="Pfam" id="PF02910"/>
    </source>
</evidence>
<keyword evidence="7 10" id="KW-0274">FAD</keyword>
<gene>
    <name evidence="13" type="ORF">PFDSM3638_09950</name>
</gene>
<dbReference type="PRINTS" id="PR00368">
    <property type="entry name" value="FADPNR"/>
</dbReference>
<evidence type="ECO:0000313" key="14">
    <source>
        <dbReference type="Proteomes" id="UP000324354"/>
    </source>
</evidence>
<evidence type="ECO:0000256" key="1">
    <source>
        <dbReference type="ARBA" id="ARBA00001974"/>
    </source>
</evidence>
<dbReference type="InterPro" id="IPR015939">
    <property type="entry name" value="Fum_Rdtase/Succ_DH_flav-like_C"/>
</dbReference>
<keyword evidence="8 10" id="KW-0560">Oxidoreductase</keyword>
<comment type="function">
    <text evidence="10">Catalyzes the oxidation of L-aspartate to iminoaspartate.</text>
</comment>
<protein>
    <recommendedName>
        <fullName evidence="4 9">L-aspartate oxidase</fullName>
        <ecNumber evidence="4 9">1.4.3.16</ecNumber>
    </recommendedName>
</protein>
<accession>A0A5C0XS29</accession>
<feature type="domain" description="FAD-dependent oxidoreductase 2 FAD-binding" evidence="11">
    <location>
        <begin position="3"/>
        <end position="346"/>
    </location>
</feature>
<dbReference type="InterPro" id="IPR027477">
    <property type="entry name" value="Succ_DH/fumarate_Rdtase_cat_sf"/>
</dbReference>
<dbReference type="EMBL" id="CP023154">
    <property type="protein sequence ID" value="QEK79571.1"/>
    <property type="molecule type" value="Genomic_DNA"/>
</dbReference>
<dbReference type="Gene3D" id="3.50.50.60">
    <property type="entry name" value="FAD/NAD(P)-binding domain"/>
    <property type="match status" value="1"/>
</dbReference>
<dbReference type="SUPFAM" id="SSF51905">
    <property type="entry name" value="FAD/NAD(P)-binding domain"/>
    <property type="match status" value="1"/>
</dbReference>
<dbReference type="GO" id="GO:0009435">
    <property type="term" value="P:NAD+ biosynthetic process"/>
    <property type="evidence" value="ECO:0007669"/>
    <property type="project" value="UniProtKB-UniPathway"/>
</dbReference>
<evidence type="ECO:0000256" key="4">
    <source>
        <dbReference type="ARBA" id="ARBA00012173"/>
    </source>
</evidence>
<dbReference type="Pfam" id="PF02910">
    <property type="entry name" value="Succ_DH_flav_C"/>
    <property type="match status" value="1"/>
</dbReference>
<evidence type="ECO:0000256" key="3">
    <source>
        <dbReference type="ARBA" id="ARBA00008562"/>
    </source>
</evidence>
<dbReference type="GO" id="GO:0008734">
    <property type="term" value="F:L-aspartate oxidase activity"/>
    <property type="evidence" value="ECO:0007669"/>
    <property type="project" value="UniProtKB-UniRule"/>
</dbReference>
<keyword evidence="5 10" id="KW-0285">Flavoprotein</keyword>
<dbReference type="SMR" id="A0A5C0XS29"/>
<dbReference type="SUPFAM" id="SSF56425">
    <property type="entry name" value="Succinate dehydrogenase/fumarate reductase flavoprotein, catalytic domain"/>
    <property type="match status" value="1"/>
</dbReference>
<evidence type="ECO:0000256" key="10">
    <source>
        <dbReference type="RuleBase" id="RU362049"/>
    </source>
</evidence>
<dbReference type="NCBIfam" id="NF006254">
    <property type="entry name" value="PRK08401.1"/>
    <property type="match status" value="1"/>
</dbReference>
<dbReference type="AlphaFoldDB" id="A0A5C0XS29"/>
<dbReference type="Gene3D" id="3.90.700.10">
    <property type="entry name" value="Succinate dehydrogenase/fumarate reductase flavoprotein, catalytic domain"/>
    <property type="match status" value="1"/>
</dbReference>
<reference evidence="13 14" key="1">
    <citation type="submission" date="2017-08" db="EMBL/GenBank/DDBJ databases">
        <title>Resequencing and Reannotation of the genome of Pyrococcus furiosus type strain DSM3638.</title>
        <authorList>
            <person name="Reichelt R.M."/>
            <person name="Bunk B."/>
        </authorList>
    </citation>
    <scope>NUCLEOTIDE SEQUENCE [LARGE SCALE GENOMIC DNA]</scope>
    <source>
        <strain evidence="13 14">DSM 3638</strain>
    </source>
</reference>
<evidence type="ECO:0000256" key="6">
    <source>
        <dbReference type="ARBA" id="ARBA00022642"/>
    </source>
</evidence>
<keyword evidence="6 10" id="KW-0662">Pyridine nucleotide biosynthesis</keyword>
<dbReference type="OrthoDB" id="23539at2157"/>
<evidence type="ECO:0000256" key="5">
    <source>
        <dbReference type="ARBA" id="ARBA00022630"/>
    </source>
</evidence>